<protein>
    <recommendedName>
        <fullName evidence="2 7">Orotate phosphoribosyltransferase</fullName>
        <shortName evidence="7">OPRT</shortName>
        <shortName evidence="7">OPRTase</shortName>
        <ecNumber evidence="2 7">2.4.2.10</ecNumber>
    </recommendedName>
</protein>
<feature type="binding site" description="in other chain" evidence="7">
    <location>
        <begin position="110"/>
        <end position="118"/>
    </location>
    <ligand>
        <name>5-phospho-alpha-D-ribose 1-diphosphate</name>
        <dbReference type="ChEBI" id="CHEBI:58017"/>
        <note>ligand shared between dimeric partners</note>
    </ligand>
</feature>
<feature type="domain" description="Phosphoribosyltransferase" evidence="8">
    <location>
        <begin position="36"/>
        <end position="151"/>
    </location>
</feature>
<evidence type="ECO:0000256" key="5">
    <source>
        <dbReference type="ARBA" id="ARBA00022726"/>
    </source>
</evidence>
<evidence type="ECO:0000256" key="1">
    <source>
        <dbReference type="ARBA" id="ARBA00004889"/>
    </source>
</evidence>
<dbReference type="GO" id="GO:0004588">
    <property type="term" value="F:orotate phosphoribosyltransferase activity"/>
    <property type="evidence" value="ECO:0007669"/>
    <property type="project" value="UniProtKB-UniRule"/>
</dbReference>
<feature type="binding site" evidence="7">
    <location>
        <position position="142"/>
    </location>
    <ligand>
        <name>orotate</name>
        <dbReference type="ChEBI" id="CHEBI:30839"/>
    </ligand>
</feature>
<keyword evidence="6 7" id="KW-0665">Pyrimidine biosynthesis</keyword>
<evidence type="ECO:0000256" key="2">
    <source>
        <dbReference type="ARBA" id="ARBA00011971"/>
    </source>
</evidence>
<reference evidence="9 10" key="1">
    <citation type="journal article" date="2018" name="Nat. Biotechnol.">
        <title>A standardized bacterial taxonomy based on genome phylogeny substantially revises the tree of life.</title>
        <authorList>
            <person name="Parks D.H."/>
            <person name="Chuvochina M."/>
            <person name="Waite D.W."/>
            <person name="Rinke C."/>
            <person name="Skarshewski A."/>
            <person name="Chaumeil P.A."/>
            <person name="Hugenholtz P."/>
        </authorList>
    </citation>
    <scope>NUCLEOTIDE SEQUENCE [LARGE SCALE GENOMIC DNA]</scope>
    <source>
        <strain evidence="9">UBA9956</strain>
    </source>
</reference>
<dbReference type="AlphaFoldDB" id="A0A350H8W5"/>
<comment type="pathway">
    <text evidence="1 7">Pyrimidine metabolism; UMP biosynthesis via de novo pathway; UMP from orotate: step 1/2.</text>
</comment>
<dbReference type="SUPFAM" id="SSF53271">
    <property type="entry name" value="PRTase-like"/>
    <property type="match status" value="1"/>
</dbReference>
<evidence type="ECO:0000259" key="8">
    <source>
        <dbReference type="Pfam" id="PF00156"/>
    </source>
</evidence>
<comment type="function">
    <text evidence="7">Catalyzes the transfer of a ribosyl phosphate group from 5-phosphoribose 1-diphosphate to orotate, leading to the formation of orotidine monophosphate (OMP).</text>
</comment>
<dbReference type="UniPathway" id="UPA00070">
    <property type="reaction ID" value="UER00119"/>
</dbReference>
<dbReference type="Gene3D" id="3.40.50.2020">
    <property type="match status" value="1"/>
</dbReference>
<evidence type="ECO:0000313" key="10">
    <source>
        <dbReference type="Proteomes" id="UP000264062"/>
    </source>
</evidence>
<dbReference type="GO" id="GO:0044205">
    <property type="term" value="P:'de novo' UMP biosynthetic process"/>
    <property type="evidence" value="ECO:0007669"/>
    <property type="project" value="UniProtKB-UniRule"/>
</dbReference>
<keyword evidence="4 7" id="KW-0808">Transferase</keyword>
<sequence length="184" mass="20541">MDLKTLEREHVVLKGHFLLTSGLHSDTYFEKFRLLENPAILVDLVTHAIKKMSFRDFDYVLGPTVGGIAVAYEFARQLKCKAAYLEKREDKMGLYRGTPVTSSHRLLIVDDVLTTGKSINLMIDAVTAFNGNIKSIAVLIDRSKETKFDYPIVSAMTVDAATYAAESCILCEKKIPLVRPGGKR</sequence>
<dbReference type="EC" id="2.4.2.10" evidence="2 7"/>
<keyword evidence="3 7" id="KW-0328">Glycosyltransferase</keyword>
<comment type="caution">
    <text evidence="7">Lacks conserved residue(s) required for the propagation of feature annotation.</text>
</comment>
<keyword evidence="7" id="KW-0460">Magnesium</keyword>
<dbReference type="InterPro" id="IPR050118">
    <property type="entry name" value="Pur/Pyrimidine_PRTase"/>
</dbReference>
<comment type="cofactor">
    <cofactor evidence="7">
        <name>Mg(2+)</name>
        <dbReference type="ChEBI" id="CHEBI:18420"/>
    </cofactor>
</comment>
<dbReference type="EMBL" id="DMZY01000066">
    <property type="protein sequence ID" value="HAV91981.1"/>
    <property type="molecule type" value="Genomic_DNA"/>
</dbReference>
<dbReference type="InterPro" id="IPR029057">
    <property type="entry name" value="PRTase-like"/>
</dbReference>
<dbReference type="Pfam" id="PF00156">
    <property type="entry name" value="Pribosyltran"/>
    <property type="match status" value="1"/>
</dbReference>
<comment type="subunit">
    <text evidence="7">Homodimer.</text>
</comment>
<gene>
    <name evidence="7" type="primary">pyrE</name>
    <name evidence="9" type="ORF">DCW38_02230</name>
</gene>
<proteinExistence type="inferred from homology"/>
<comment type="catalytic activity">
    <reaction evidence="7">
        <text>orotidine 5'-phosphate + diphosphate = orotate + 5-phospho-alpha-D-ribose 1-diphosphate</text>
        <dbReference type="Rhea" id="RHEA:10380"/>
        <dbReference type="ChEBI" id="CHEBI:30839"/>
        <dbReference type="ChEBI" id="CHEBI:33019"/>
        <dbReference type="ChEBI" id="CHEBI:57538"/>
        <dbReference type="ChEBI" id="CHEBI:58017"/>
        <dbReference type="EC" id="2.4.2.10"/>
    </reaction>
</comment>
<dbReference type="GO" id="GO:0000287">
    <property type="term" value="F:magnesium ion binding"/>
    <property type="evidence" value="ECO:0007669"/>
    <property type="project" value="UniProtKB-UniRule"/>
</dbReference>
<keyword evidence="5" id="KW-0660">Purine salvage</keyword>
<feature type="binding site" evidence="7">
    <location>
        <position position="114"/>
    </location>
    <ligand>
        <name>orotate</name>
        <dbReference type="ChEBI" id="CHEBI:30839"/>
    </ligand>
</feature>
<dbReference type="HAMAP" id="MF_01208">
    <property type="entry name" value="PyrE"/>
    <property type="match status" value="1"/>
</dbReference>
<dbReference type="PANTHER" id="PTHR43864">
    <property type="entry name" value="HYPOXANTHINE/GUANINE PHOSPHORIBOSYLTRANSFERASE"/>
    <property type="match status" value="1"/>
</dbReference>
<evidence type="ECO:0000313" key="9">
    <source>
        <dbReference type="EMBL" id="HAV91981.1"/>
    </source>
</evidence>
<organism evidence="9 10">
    <name type="scientific">candidate division WOR-3 bacterium</name>
    <dbReference type="NCBI Taxonomy" id="2052148"/>
    <lineage>
        <taxon>Bacteria</taxon>
        <taxon>Bacteria division WOR-3</taxon>
    </lineage>
</organism>
<comment type="similarity">
    <text evidence="7">Belongs to the purine/pyrimidine phosphoribosyltransferase family. PyrE subfamily.</text>
</comment>
<evidence type="ECO:0000256" key="4">
    <source>
        <dbReference type="ARBA" id="ARBA00022679"/>
    </source>
</evidence>
<evidence type="ECO:0000256" key="3">
    <source>
        <dbReference type="ARBA" id="ARBA00022676"/>
    </source>
</evidence>
<dbReference type="InterPro" id="IPR000836">
    <property type="entry name" value="PRTase_dom"/>
</dbReference>
<accession>A0A350H8W5</accession>
<dbReference type="CDD" id="cd06223">
    <property type="entry name" value="PRTases_typeI"/>
    <property type="match status" value="1"/>
</dbReference>
<dbReference type="PANTHER" id="PTHR43864:SF1">
    <property type="entry name" value="XANTHINE PHOSPHORIBOSYLTRANSFERASE"/>
    <property type="match status" value="1"/>
</dbReference>
<dbReference type="InterPro" id="IPR023031">
    <property type="entry name" value="OPRT"/>
</dbReference>
<comment type="caution">
    <text evidence="9">The sequence shown here is derived from an EMBL/GenBank/DDBJ whole genome shotgun (WGS) entry which is preliminary data.</text>
</comment>
<evidence type="ECO:0000256" key="6">
    <source>
        <dbReference type="ARBA" id="ARBA00022975"/>
    </source>
</evidence>
<name>A0A350H8W5_UNCW3</name>
<dbReference type="Proteomes" id="UP000264062">
    <property type="component" value="Unassembled WGS sequence"/>
</dbReference>
<evidence type="ECO:0000256" key="7">
    <source>
        <dbReference type="HAMAP-Rule" id="MF_01208"/>
    </source>
</evidence>
<dbReference type="GO" id="GO:0006166">
    <property type="term" value="P:purine ribonucleoside salvage"/>
    <property type="evidence" value="ECO:0007669"/>
    <property type="project" value="UniProtKB-KW"/>
</dbReference>